<feature type="domain" description="Cytochrome c" evidence="7">
    <location>
        <begin position="354"/>
        <end position="462"/>
    </location>
</feature>
<keyword evidence="1 4" id="KW-0349">Heme</keyword>
<dbReference type="CDD" id="cd08152">
    <property type="entry name" value="y4iL_like"/>
    <property type="match status" value="1"/>
</dbReference>
<dbReference type="SUPFAM" id="SSF46626">
    <property type="entry name" value="Cytochrome c"/>
    <property type="match status" value="1"/>
</dbReference>
<keyword evidence="3 4" id="KW-0408">Iron</keyword>
<feature type="chain" id="PRO_5045275645" description="Cytochrome c domain-containing protein" evidence="6">
    <location>
        <begin position="21"/>
        <end position="960"/>
    </location>
</feature>
<gene>
    <name evidence="8" type="ORF">Rcae01_03496</name>
</gene>
<dbReference type="Gene3D" id="2.40.180.10">
    <property type="entry name" value="Catalase core domain"/>
    <property type="match status" value="1"/>
</dbReference>
<keyword evidence="9" id="KW-1185">Reference proteome</keyword>
<dbReference type="NCBIfam" id="NF040606">
    <property type="entry name" value="CytoC_perox"/>
    <property type="match status" value="1"/>
</dbReference>
<dbReference type="PROSITE" id="PS51007">
    <property type="entry name" value="CYTC"/>
    <property type="match status" value="1"/>
</dbReference>
<protein>
    <recommendedName>
        <fullName evidence="7">Cytochrome c domain-containing protein</fullName>
    </recommendedName>
</protein>
<dbReference type="InterPro" id="IPR020835">
    <property type="entry name" value="Catalase_sf"/>
</dbReference>
<dbReference type="EMBL" id="BAABRO010000007">
    <property type="protein sequence ID" value="GAA5508036.1"/>
    <property type="molecule type" value="Genomic_DNA"/>
</dbReference>
<evidence type="ECO:0000256" key="1">
    <source>
        <dbReference type="ARBA" id="ARBA00022617"/>
    </source>
</evidence>
<feature type="signal peptide" evidence="6">
    <location>
        <begin position="1"/>
        <end position="20"/>
    </location>
</feature>
<dbReference type="Pfam" id="PF21419">
    <property type="entry name" value="RoxA-like_Cyt-c"/>
    <property type="match status" value="1"/>
</dbReference>
<evidence type="ECO:0000259" key="7">
    <source>
        <dbReference type="PROSITE" id="PS51007"/>
    </source>
</evidence>
<dbReference type="RefSeq" id="WP_345684854.1">
    <property type="nucleotide sequence ID" value="NZ_BAABRO010000007.1"/>
</dbReference>
<evidence type="ECO:0000313" key="9">
    <source>
        <dbReference type="Proteomes" id="UP001416858"/>
    </source>
</evidence>
<keyword evidence="2 4" id="KW-0479">Metal-binding</keyword>
<proteinExistence type="predicted"/>
<evidence type="ECO:0000256" key="6">
    <source>
        <dbReference type="SAM" id="SignalP"/>
    </source>
</evidence>
<dbReference type="InterPro" id="IPR036909">
    <property type="entry name" value="Cyt_c-like_dom_sf"/>
</dbReference>
<evidence type="ECO:0000256" key="3">
    <source>
        <dbReference type="ARBA" id="ARBA00023004"/>
    </source>
</evidence>
<evidence type="ECO:0000256" key="2">
    <source>
        <dbReference type="ARBA" id="ARBA00022723"/>
    </source>
</evidence>
<accession>A0ABP9VSA0</accession>
<dbReference type="InterPro" id="IPR051395">
    <property type="entry name" value="Cytochrome_c_Peroxidase/MauG"/>
</dbReference>
<dbReference type="InterPro" id="IPR009056">
    <property type="entry name" value="Cyt_c-like_dom"/>
</dbReference>
<evidence type="ECO:0000256" key="5">
    <source>
        <dbReference type="SAM" id="MobiDB-lite"/>
    </source>
</evidence>
<reference evidence="8 9" key="1">
    <citation type="submission" date="2024-02" db="EMBL/GenBank/DDBJ databases">
        <title>Rhodopirellula caenicola NBRC 110016.</title>
        <authorList>
            <person name="Ichikawa N."/>
            <person name="Katano-Makiyama Y."/>
            <person name="Hidaka K."/>
        </authorList>
    </citation>
    <scope>NUCLEOTIDE SEQUENCE [LARGE SCALE GENOMIC DNA]</scope>
    <source>
        <strain evidence="8 9">NBRC 110016</strain>
    </source>
</reference>
<comment type="caution">
    <text evidence="8">The sequence shown here is derived from an EMBL/GenBank/DDBJ whole genome shotgun (WGS) entry which is preliminary data.</text>
</comment>
<keyword evidence="6" id="KW-0732">Signal</keyword>
<name>A0ABP9VSA0_9BACT</name>
<evidence type="ECO:0000313" key="8">
    <source>
        <dbReference type="EMBL" id="GAA5508036.1"/>
    </source>
</evidence>
<dbReference type="PANTHER" id="PTHR30600:SF9">
    <property type="entry name" value="BLR7738 PROTEIN"/>
    <property type="match status" value="1"/>
</dbReference>
<evidence type="ECO:0000256" key="4">
    <source>
        <dbReference type="PROSITE-ProRule" id="PRU00433"/>
    </source>
</evidence>
<dbReference type="SUPFAM" id="SSF56634">
    <property type="entry name" value="Heme-dependent catalase-like"/>
    <property type="match status" value="1"/>
</dbReference>
<sequence>MRCLSIFTILAVAISTTLSAQTTYLDQGWSDEQRHEFYFTPQGSQLIPYQWFLALEQVDSDVPFRDAANLRRYGLLPSEPTERNPDGLPIGFVRDGVVATESTRVAEPSSTARSLAKAATRFEIKKAYLGVNFDKKLYPKERETWFGLTCAACHTHEIEYGGKTIRIDGGSMQADIESFLADLGKALQATHTDPEKLARFASRIGRAQPDMPEFKDEVKQIADAVNRLVERNRAKHPYGFARLDAFGAILNAVCETALNEPANRRESNAPVSFPSLWNTPEMGYVQWGASADFPEARNVGEVLGVFASFTVAPGEQPFDSTVRLKNLIKLEHELIKKLRAPDWPEAVFGKLDDDKVKLGQQLFAKNCQSCHSLRDPSGEFARNSVGKIPIRSNTLTEVQTDPQFLRNLAPTNLAKTGNFKQLFAGEAQIPRTQMLSVVVGGIMKQRAEAEQVDLREFLPKPQDPPNPNGAGYIARPLEGIWATAPYFHNGSVPNLYETLLPADQRSKLFWVGTRKFDPVKVGFVTEQSNIGSEFKVLDEDNHPIPGNSNAGHEGHGAGPEEGFTQTFENGEWRDFTDDERYALVEYMKSLSSNPNKDDTPDEIADWEAIPDGEAERIANIVNLTAQQMRVRYPEDKRMLRGVHPKDHGCVTAKFEVLSDMPPKYAVGVFQPGASYDAFIRFSNAAVRVESDSTRHESGTPVHGSRGMAIKLIGVEGEPLMPLHGGLTQDFVMVNQPAFAFANVEDYELLSQVLLDNNDSGAKFFVERLTNGTPEQKLRAQRTKVIVGRIAANEVNGDQGAFEPPPASPVDNSYFSAAPFLLGQRQVMKFRASPVARSQDPPNVDDPNYLRTALIKRLEKKDVIFDFAIQVREPSQIDIATDIENASTEWPDQYVTVARITIPKQDFDSPEQRVKCERLFFTPWHGIQEHRPLGGINRLRKAVYEASTRDRNLPKEPSSAR</sequence>
<dbReference type="PANTHER" id="PTHR30600">
    <property type="entry name" value="CYTOCHROME C PEROXIDASE-RELATED"/>
    <property type="match status" value="1"/>
</dbReference>
<dbReference type="Gene3D" id="1.10.760.10">
    <property type="entry name" value="Cytochrome c-like domain"/>
    <property type="match status" value="1"/>
</dbReference>
<feature type="region of interest" description="Disordered" evidence="5">
    <location>
        <begin position="541"/>
        <end position="564"/>
    </location>
</feature>
<dbReference type="InterPro" id="IPR047758">
    <property type="entry name" value="CytoC_perox"/>
</dbReference>
<dbReference type="Proteomes" id="UP001416858">
    <property type="component" value="Unassembled WGS sequence"/>
</dbReference>
<organism evidence="8 9">
    <name type="scientific">Novipirellula caenicola</name>
    <dbReference type="NCBI Taxonomy" id="1536901"/>
    <lineage>
        <taxon>Bacteria</taxon>
        <taxon>Pseudomonadati</taxon>
        <taxon>Planctomycetota</taxon>
        <taxon>Planctomycetia</taxon>
        <taxon>Pirellulales</taxon>
        <taxon>Pirellulaceae</taxon>
        <taxon>Novipirellula</taxon>
    </lineage>
</organism>